<keyword evidence="3" id="KW-1185">Reference proteome</keyword>
<feature type="non-terminal residue" evidence="2">
    <location>
        <position position="106"/>
    </location>
</feature>
<sequence length="106" mass="11904">MVNHIGLKSTRLRAQCARRSPITDEINAPTTAAARPPNYEINTPTPPVTKINYEINIATYRSRSPTELRSTRRHSRTKPAINYEISHAYPAAVTTNYEINTPTLAK</sequence>
<evidence type="ECO:0000256" key="1">
    <source>
        <dbReference type="SAM" id="MobiDB-lite"/>
    </source>
</evidence>
<dbReference type="AlphaFoldDB" id="A0AAE0KSM6"/>
<reference evidence="2 3" key="1">
    <citation type="journal article" date="2015" name="Genome Biol. Evol.">
        <title>Comparative Genomics of a Bacterivorous Green Alga Reveals Evolutionary Causalities and Consequences of Phago-Mixotrophic Mode of Nutrition.</title>
        <authorList>
            <person name="Burns J.A."/>
            <person name="Paasch A."/>
            <person name="Narechania A."/>
            <person name="Kim E."/>
        </authorList>
    </citation>
    <scope>NUCLEOTIDE SEQUENCE [LARGE SCALE GENOMIC DNA]</scope>
    <source>
        <strain evidence="2 3">PLY_AMNH</strain>
    </source>
</reference>
<feature type="compositionally biased region" description="Low complexity" evidence="1">
    <location>
        <begin position="28"/>
        <end position="37"/>
    </location>
</feature>
<evidence type="ECO:0000313" key="2">
    <source>
        <dbReference type="EMBL" id="KAK3258949.1"/>
    </source>
</evidence>
<evidence type="ECO:0000313" key="3">
    <source>
        <dbReference type="Proteomes" id="UP001190700"/>
    </source>
</evidence>
<proteinExistence type="predicted"/>
<organism evidence="2 3">
    <name type="scientific">Cymbomonas tetramitiformis</name>
    <dbReference type="NCBI Taxonomy" id="36881"/>
    <lineage>
        <taxon>Eukaryota</taxon>
        <taxon>Viridiplantae</taxon>
        <taxon>Chlorophyta</taxon>
        <taxon>Pyramimonadophyceae</taxon>
        <taxon>Pyramimonadales</taxon>
        <taxon>Pyramimonadaceae</taxon>
        <taxon>Cymbomonas</taxon>
    </lineage>
</organism>
<dbReference type="EMBL" id="LGRX02019129">
    <property type="protein sequence ID" value="KAK3258949.1"/>
    <property type="molecule type" value="Genomic_DNA"/>
</dbReference>
<gene>
    <name evidence="2" type="ORF">CYMTET_32030</name>
</gene>
<comment type="caution">
    <text evidence="2">The sequence shown here is derived from an EMBL/GenBank/DDBJ whole genome shotgun (WGS) entry which is preliminary data.</text>
</comment>
<dbReference type="Proteomes" id="UP001190700">
    <property type="component" value="Unassembled WGS sequence"/>
</dbReference>
<accession>A0AAE0KSM6</accession>
<feature type="region of interest" description="Disordered" evidence="1">
    <location>
        <begin position="18"/>
        <end position="47"/>
    </location>
</feature>
<protein>
    <submittedName>
        <fullName evidence="2">Uncharacterized protein</fullName>
    </submittedName>
</protein>
<name>A0AAE0KSM6_9CHLO</name>